<comment type="caution">
    <text evidence="11">The sequence shown here is derived from an EMBL/GenBank/DDBJ whole genome shotgun (WGS) entry which is preliminary data.</text>
</comment>
<evidence type="ECO:0000259" key="10">
    <source>
        <dbReference type="Pfam" id="PF01979"/>
    </source>
</evidence>
<dbReference type="GO" id="GO:0005737">
    <property type="term" value="C:cytoplasm"/>
    <property type="evidence" value="ECO:0007669"/>
    <property type="project" value="TreeGrafter"/>
</dbReference>
<dbReference type="RefSeq" id="XP_040723863.1">
    <property type="nucleotide sequence ID" value="XM_040869743.1"/>
</dbReference>
<comment type="pathway">
    <text evidence="3">Nitrogen metabolism; (S)-allantoin degradation; allantoate from (S)-allantoin: step 1/1.</text>
</comment>
<dbReference type="GeneID" id="63786342"/>
<dbReference type="InterPro" id="IPR032466">
    <property type="entry name" value="Metal_Hydrolase"/>
</dbReference>
<dbReference type="PROSITE" id="PS00482">
    <property type="entry name" value="DIHYDROOROTASE_1"/>
    <property type="match status" value="1"/>
</dbReference>
<evidence type="ECO:0000256" key="8">
    <source>
        <dbReference type="ARBA" id="ARBA00022801"/>
    </source>
</evidence>
<comment type="subunit">
    <text evidence="5">Homotetramer.</text>
</comment>
<organism evidence="11 12">
    <name type="scientific">Protomyces lactucae-debilis</name>
    <dbReference type="NCBI Taxonomy" id="2754530"/>
    <lineage>
        <taxon>Eukaryota</taxon>
        <taxon>Fungi</taxon>
        <taxon>Dikarya</taxon>
        <taxon>Ascomycota</taxon>
        <taxon>Taphrinomycotina</taxon>
        <taxon>Taphrinomycetes</taxon>
        <taxon>Taphrinales</taxon>
        <taxon>Protomycetaceae</taxon>
        <taxon>Protomyces</taxon>
    </lineage>
</organism>
<dbReference type="InterPro" id="IPR002195">
    <property type="entry name" value="Dihydroorotase_CS"/>
</dbReference>
<dbReference type="STRING" id="56484.A0A1Y2F6I0"/>
<evidence type="ECO:0000256" key="4">
    <source>
        <dbReference type="ARBA" id="ARBA00010368"/>
    </source>
</evidence>
<protein>
    <recommendedName>
        <fullName evidence="6">allantoinase</fullName>
        <ecNumber evidence="6">3.5.2.5</ecNumber>
    </recommendedName>
</protein>
<dbReference type="InterPro" id="IPR018228">
    <property type="entry name" value="DNase_TatD-rel_CS"/>
</dbReference>
<evidence type="ECO:0000256" key="3">
    <source>
        <dbReference type="ARBA" id="ARBA00004968"/>
    </source>
</evidence>
<keyword evidence="8" id="KW-0378">Hydrolase</keyword>
<dbReference type="UniPathway" id="UPA00395">
    <property type="reaction ID" value="UER00653"/>
</dbReference>
<dbReference type="InterPro" id="IPR017593">
    <property type="entry name" value="Allantoinase"/>
</dbReference>
<gene>
    <name evidence="11" type="ORF">BCR37DRAFT_381680</name>
</gene>
<evidence type="ECO:0000256" key="9">
    <source>
        <dbReference type="ARBA" id="ARBA00022833"/>
    </source>
</evidence>
<dbReference type="Pfam" id="PF01979">
    <property type="entry name" value="Amidohydro_1"/>
    <property type="match status" value="1"/>
</dbReference>
<evidence type="ECO:0000256" key="7">
    <source>
        <dbReference type="ARBA" id="ARBA00022723"/>
    </source>
</evidence>
<dbReference type="InterPro" id="IPR050138">
    <property type="entry name" value="DHOase/Allantoinase_Hydrolase"/>
</dbReference>
<evidence type="ECO:0000313" key="11">
    <source>
        <dbReference type="EMBL" id="ORY79492.1"/>
    </source>
</evidence>
<feature type="domain" description="Amidohydrolase-related" evidence="10">
    <location>
        <begin position="59"/>
        <end position="436"/>
    </location>
</feature>
<dbReference type="OrthoDB" id="10258955at2759"/>
<dbReference type="GO" id="GO:0050897">
    <property type="term" value="F:cobalt ion binding"/>
    <property type="evidence" value="ECO:0007669"/>
    <property type="project" value="InterPro"/>
</dbReference>
<accession>A0A1Y2F6I0</accession>
<dbReference type="InterPro" id="IPR011059">
    <property type="entry name" value="Metal-dep_hydrolase_composite"/>
</dbReference>
<dbReference type="GO" id="GO:0008270">
    <property type="term" value="F:zinc ion binding"/>
    <property type="evidence" value="ECO:0007669"/>
    <property type="project" value="InterPro"/>
</dbReference>
<dbReference type="GO" id="GO:0004038">
    <property type="term" value="F:allantoinase activity"/>
    <property type="evidence" value="ECO:0007669"/>
    <property type="project" value="UniProtKB-EC"/>
</dbReference>
<evidence type="ECO:0000256" key="5">
    <source>
        <dbReference type="ARBA" id="ARBA00011881"/>
    </source>
</evidence>
<comment type="similarity">
    <text evidence="4">Belongs to the metallo-dependent hydrolases superfamily. Allantoinase family.</text>
</comment>
<proteinExistence type="inferred from homology"/>
<dbReference type="PANTHER" id="PTHR43668">
    <property type="entry name" value="ALLANTOINASE"/>
    <property type="match status" value="1"/>
</dbReference>
<dbReference type="PANTHER" id="PTHR43668:SF2">
    <property type="entry name" value="ALLANTOINASE"/>
    <property type="match status" value="1"/>
</dbReference>
<reference evidence="11 12" key="1">
    <citation type="submission" date="2016-07" db="EMBL/GenBank/DDBJ databases">
        <title>Pervasive Adenine N6-methylation of Active Genes in Fungi.</title>
        <authorList>
            <consortium name="DOE Joint Genome Institute"/>
            <person name="Mondo S.J."/>
            <person name="Dannebaum R.O."/>
            <person name="Kuo R.C."/>
            <person name="Labutti K."/>
            <person name="Haridas S."/>
            <person name="Kuo A."/>
            <person name="Salamov A."/>
            <person name="Ahrendt S.R."/>
            <person name="Lipzen A."/>
            <person name="Sullivan W."/>
            <person name="Andreopoulos W.B."/>
            <person name="Clum A."/>
            <person name="Lindquist E."/>
            <person name="Daum C."/>
            <person name="Ramamoorthy G.K."/>
            <person name="Gryganskyi A."/>
            <person name="Culley D."/>
            <person name="Magnuson J.K."/>
            <person name="James T.Y."/>
            <person name="O'Malley M.A."/>
            <person name="Stajich J.E."/>
            <person name="Spatafora J.W."/>
            <person name="Visel A."/>
            <person name="Grigoriev I.V."/>
        </authorList>
    </citation>
    <scope>NUCLEOTIDE SEQUENCE [LARGE SCALE GENOMIC DNA]</scope>
    <source>
        <strain evidence="11 12">12-1054</strain>
    </source>
</reference>
<evidence type="ECO:0000313" key="12">
    <source>
        <dbReference type="Proteomes" id="UP000193685"/>
    </source>
</evidence>
<dbReference type="Proteomes" id="UP000193685">
    <property type="component" value="Unassembled WGS sequence"/>
</dbReference>
<keyword evidence="7" id="KW-0479">Metal-binding</keyword>
<dbReference type="NCBIfam" id="TIGR03178">
    <property type="entry name" value="allantoinase"/>
    <property type="match status" value="1"/>
</dbReference>
<dbReference type="PROSITE" id="PS01137">
    <property type="entry name" value="TATD_1"/>
    <property type="match status" value="1"/>
</dbReference>
<dbReference type="AlphaFoldDB" id="A0A1Y2F6I0"/>
<dbReference type="SUPFAM" id="SSF51556">
    <property type="entry name" value="Metallo-dependent hydrolases"/>
    <property type="match status" value="1"/>
</dbReference>
<dbReference type="GO" id="GO:0000256">
    <property type="term" value="P:allantoin catabolic process"/>
    <property type="evidence" value="ECO:0007669"/>
    <property type="project" value="UniProtKB-UniPathway"/>
</dbReference>
<comment type="catalytic activity">
    <reaction evidence="1">
        <text>(S)-allantoin + H2O = allantoate + H(+)</text>
        <dbReference type="Rhea" id="RHEA:17029"/>
        <dbReference type="ChEBI" id="CHEBI:15377"/>
        <dbReference type="ChEBI" id="CHEBI:15378"/>
        <dbReference type="ChEBI" id="CHEBI:15678"/>
        <dbReference type="ChEBI" id="CHEBI:17536"/>
        <dbReference type="EC" id="3.5.2.5"/>
    </reaction>
</comment>
<sequence length="459" mass="49890">MASSKVFVKSRRILHSPAEEPSAGTIEIDSATGKIVAVHTTLLSQVPKDAHVHDVGNAVVMPGLVDAHVHLNEPGRTEWEGFATGTQAAVSGGVTTVIDMPLNAIPPTTTVDNLHTKLAAAKGQCYTDVGFWGGLIPEHAEHLLPLIEAGVCGFKGFLMESGVPEFPHVRAADAEEAMKKLQGTGTLLMFHAELSESEDVPATSSMEKGSYQEFLDSRPDHFEVAAISQVVALAKKYPDLRIHIVHLASAEALPILRKAKEEGVQITAETCFHYLTFQADQIPNNATQYKCCPPIRTADNREHLWQAIKDGLITSVVSDHSPCTPDLKQGDFMHAWGGVSCLGLGLQVLWTAARQHGLTIGDVSRLTSLATAQQVQMAPRKGVLAAGSDADLCIWDPEHEWTVREEDLHFKNKVSPYLGRKLQGRVLETWLRGKPVWTNTQKWTEPSGSAILHGRTESA</sequence>
<comment type="cofactor">
    <cofactor evidence="2">
        <name>Zn(2+)</name>
        <dbReference type="ChEBI" id="CHEBI:29105"/>
    </cofactor>
</comment>
<name>A0A1Y2F6I0_PROLT</name>
<dbReference type="EMBL" id="MCFI01000015">
    <property type="protein sequence ID" value="ORY79492.1"/>
    <property type="molecule type" value="Genomic_DNA"/>
</dbReference>
<dbReference type="Gene3D" id="3.20.20.140">
    <property type="entry name" value="Metal-dependent hydrolases"/>
    <property type="match status" value="1"/>
</dbReference>
<dbReference type="FunFam" id="3.20.20.140:FF:000032">
    <property type="entry name" value="Allantoinase Dal1"/>
    <property type="match status" value="1"/>
</dbReference>
<evidence type="ECO:0000256" key="1">
    <source>
        <dbReference type="ARBA" id="ARBA00001756"/>
    </source>
</evidence>
<evidence type="ECO:0000256" key="6">
    <source>
        <dbReference type="ARBA" id="ARBA00012863"/>
    </source>
</evidence>
<keyword evidence="9" id="KW-0862">Zinc</keyword>
<dbReference type="OMA" id="SRLHVCH"/>
<dbReference type="GO" id="GO:0006145">
    <property type="term" value="P:purine nucleobase catabolic process"/>
    <property type="evidence" value="ECO:0007669"/>
    <property type="project" value="TreeGrafter"/>
</dbReference>
<evidence type="ECO:0000256" key="2">
    <source>
        <dbReference type="ARBA" id="ARBA00001947"/>
    </source>
</evidence>
<dbReference type="InterPro" id="IPR006680">
    <property type="entry name" value="Amidohydro-rel"/>
</dbReference>
<keyword evidence="12" id="KW-1185">Reference proteome</keyword>
<dbReference type="SUPFAM" id="SSF51338">
    <property type="entry name" value="Composite domain of metallo-dependent hydrolases"/>
    <property type="match status" value="2"/>
</dbReference>
<dbReference type="EC" id="3.5.2.5" evidence="6"/>